<sequence length="422" mass="44676">MLGGRYRLRAKLGSGGMGTVWRAHDELLDREVAVKELTVSGPQHEEQIARTMREARIAARLTHPNIAAVYDVVLADERPWIIMQYVPSSSLATVIAGRGTLPVATVTRIGLEVLAALRAAHAAGVLHRDVKPANILLTGEGSAILTDFGLATTLDDERPQANVVMGTAAYIAPERARGGPATARSDLWSLGATLYAAVEGRTPFAQGSEQATLSAVVTSSPAPFDQAGELAPVISGLLEKDPGERTGSARVQEQLERVAALFEPKPAAAAPSTETRAPARPLGVRWRAVRRKVAVHGREAAAMAALIVCVVTTSGHSEPTHHPAAIIPPSAMETPSDAARAAKSGILYVQRMSHKRTKSPSSRRTQDRDQPQATATKSSSSWVPPGQAKKKRIPPGQAKKQVPPGQAKKQGTAGKAKGRYKG</sequence>
<feature type="compositionally biased region" description="Polar residues" evidence="8">
    <location>
        <begin position="371"/>
        <end position="382"/>
    </location>
</feature>
<dbReference type="InterPro" id="IPR011009">
    <property type="entry name" value="Kinase-like_dom_sf"/>
</dbReference>
<dbReference type="SUPFAM" id="SSF56112">
    <property type="entry name" value="Protein kinase-like (PK-like)"/>
    <property type="match status" value="1"/>
</dbReference>
<evidence type="ECO:0000256" key="4">
    <source>
        <dbReference type="ARBA" id="ARBA00022741"/>
    </source>
</evidence>
<gene>
    <name evidence="10" type="ORF">GCM10012278_17810</name>
</gene>
<keyword evidence="3" id="KW-0808">Transferase</keyword>
<dbReference type="CDD" id="cd14014">
    <property type="entry name" value="STKc_PknB_like"/>
    <property type="match status" value="1"/>
</dbReference>
<evidence type="ECO:0000313" key="10">
    <source>
        <dbReference type="EMBL" id="GGP04051.1"/>
    </source>
</evidence>
<evidence type="ECO:0000313" key="11">
    <source>
        <dbReference type="Proteomes" id="UP000660745"/>
    </source>
</evidence>
<dbReference type="PROSITE" id="PS00108">
    <property type="entry name" value="PROTEIN_KINASE_ST"/>
    <property type="match status" value="1"/>
</dbReference>
<dbReference type="InterPro" id="IPR017441">
    <property type="entry name" value="Protein_kinase_ATP_BS"/>
</dbReference>
<keyword evidence="4 7" id="KW-0547">Nucleotide-binding</keyword>
<dbReference type="PANTHER" id="PTHR43289">
    <property type="entry name" value="MITOGEN-ACTIVATED PROTEIN KINASE KINASE KINASE 20-RELATED"/>
    <property type="match status" value="1"/>
</dbReference>
<proteinExistence type="predicted"/>
<reference evidence="10" key="1">
    <citation type="journal article" date="2014" name="Int. J. Syst. Evol. Microbiol.">
        <title>Complete genome sequence of Corynebacterium casei LMG S-19264T (=DSM 44701T), isolated from a smear-ripened cheese.</title>
        <authorList>
            <consortium name="US DOE Joint Genome Institute (JGI-PGF)"/>
            <person name="Walter F."/>
            <person name="Albersmeier A."/>
            <person name="Kalinowski J."/>
            <person name="Ruckert C."/>
        </authorList>
    </citation>
    <scope>NUCLEOTIDE SEQUENCE</scope>
    <source>
        <strain evidence="10">CGMCC 4.7430</strain>
    </source>
</reference>
<evidence type="ECO:0000256" key="2">
    <source>
        <dbReference type="ARBA" id="ARBA00022527"/>
    </source>
</evidence>
<dbReference type="InterPro" id="IPR000719">
    <property type="entry name" value="Prot_kinase_dom"/>
</dbReference>
<dbReference type="PROSITE" id="PS50011">
    <property type="entry name" value="PROTEIN_KINASE_DOM"/>
    <property type="match status" value="1"/>
</dbReference>
<keyword evidence="2" id="KW-0723">Serine/threonine-protein kinase</keyword>
<evidence type="ECO:0000259" key="9">
    <source>
        <dbReference type="PROSITE" id="PS50011"/>
    </source>
</evidence>
<evidence type="ECO:0000256" key="3">
    <source>
        <dbReference type="ARBA" id="ARBA00022679"/>
    </source>
</evidence>
<keyword evidence="11" id="KW-1185">Reference proteome</keyword>
<evidence type="ECO:0000256" key="6">
    <source>
        <dbReference type="ARBA" id="ARBA00022840"/>
    </source>
</evidence>
<dbReference type="GO" id="GO:0005524">
    <property type="term" value="F:ATP binding"/>
    <property type="evidence" value="ECO:0007669"/>
    <property type="project" value="UniProtKB-UniRule"/>
</dbReference>
<dbReference type="EMBL" id="BMNK01000002">
    <property type="protein sequence ID" value="GGP04051.1"/>
    <property type="molecule type" value="Genomic_DNA"/>
</dbReference>
<feature type="domain" description="Protein kinase" evidence="9">
    <location>
        <begin position="6"/>
        <end position="262"/>
    </location>
</feature>
<evidence type="ECO:0000256" key="7">
    <source>
        <dbReference type="PROSITE-ProRule" id="PRU10141"/>
    </source>
</evidence>
<organism evidence="10 11">
    <name type="scientific">Nonomuraea glycinis</name>
    <dbReference type="NCBI Taxonomy" id="2047744"/>
    <lineage>
        <taxon>Bacteria</taxon>
        <taxon>Bacillati</taxon>
        <taxon>Actinomycetota</taxon>
        <taxon>Actinomycetes</taxon>
        <taxon>Streptosporangiales</taxon>
        <taxon>Streptosporangiaceae</taxon>
        <taxon>Nonomuraea</taxon>
    </lineage>
</organism>
<dbReference type="Gene3D" id="1.10.510.10">
    <property type="entry name" value="Transferase(Phosphotransferase) domain 1"/>
    <property type="match status" value="1"/>
</dbReference>
<dbReference type="PANTHER" id="PTHR43289:SF6">
    <property type="entry name" value="SERINE_THREONINE-PROTEIN KINASE NEKL-3"/>
    <property type="match status" value="1"/>
</dbReference>
<feature type="region of interest" description="Disordered" evidence="8">
    <location>
        <begin position="315"/>
        <end position="422"/>
    </location>
</feature>
<protein>
    <recommendedName>
        <fullName evidence="1">non-specific serine/threonine protein kinase</fullName>
        <ecNumber evidence="1">2.7.11.1</ecNumber>
    </recommendedName>
</protein>
<keyword evidence="5" id="KW-0418">Kinase</keyword>
<dbReference type="InterPro" id="IPR008271">
    <property type="entry name" value="Ser/Thr_kinase_AS"/>
</dbReference>
<dbReference type="Proteomes" id="UP000660745">
    <property type="component" value="Unassembled WGS sequence"/>
</dbReference>
<dbReference type="Pfam" id="PF00069">
    <property type="entry name" value="Pkinase"/>
    <property type="match status" value="1"/>
</dbReference>
<dbReference type="SMART" id="SM00220">
    <property type="entry name" value="S_TKc"/>
    <property type="match status" value="1"/>
</dbReference>
<evidence type="ECO:0000256" key="1">
    <source>
        <dbReference type="ARBA" id="ARBA00012513"/>
    </source>
</evidence>
<feature type="compositionally biased region" description="Low complexity" evidence="8">
    <location>
        <begin position="405"/>
        <end position="415"/>
    </location>
</feature>
<name>A0A918A1L3_9ACTN</name>
<dbReference type="GO" id="GO:0004674">
    <property type="term" value="F:protein serine/threonine kinase activity"/>
    <property type="evidence" value="ECO:0007669"/>
    <property type="project" value="UniProtKB-KW"/>
</dbReference>
<accession>A0A918A1L3</accession>
<evidence type="ECO:0000256" key="5">
    <source>
        <dbReference type="ARBA" id="ARBA00022777"/>
    </source>
</evidence>
<keyword evidence="6 7" id="KW-0067">ATP-binding</keyword>
<evidence type="ECO:0000256" key="8">
    <source>
        <dbReference type="SAM" id="MobiDB-lite"/>
    </source>
</evidence>
<dbReference type="Gene3D" id="3.30.200.20">
    <property type="entry name" value="Phosphorylase Kinase, domain 1"/>
    <property type="match status" value="1"/>
</dbReference>
<dbReference type="AlphaFoldDB" id="A0A918A1L3"/>
<dbReference type="PROSITE" id="PS00107">
    <property type="entry name" value="PROTEIN_KINASE_ATP"/>
    <property type="match status" value="1"/>
</dbReference>
<comment type="caution">
    <text evidence="10">The sequence shown here is derived from an EMBL/GenBank/DDBJ whole genome shotgun (WGS) entry which is preliminary data.</text>
</comment>
<feature type="binding site" evidence="7">
    <location>
        <position position="35"/>
    </location>
    <ligand>
        <name>ATP</name>
        <dbReference type="ChEBI" id="CHEBI:30616"/>
    </ligand>
</feature>
<reference evidence="10" key="2">
    <citation type="submission" date="2020-09" db="EMBL/GenBank/DDBJ databases">
        <authorList>
            <person name="Sun Q."/>
            <person name="Zhou Y."/>
        </authorList>
    </citation>
    <scope>NUCLEOTIDE SEQUENCE</scope>
    <source>
        <strain evidence="10">CGMCC 4.7430</strain>
    </source>
</reference>
<dbReference type="EC" id="2.7.11.1" evidence="1"/>